<feature type="transmembrane region" description="Helical" evidence="1">
    <location>
        <begin position="887"/>
        <end position="907"/>
    </location>
</feature>
<dbReference type="SUPFAM" id="SSF82714">
    <property type="entry name" value="Multidrug efflux transporter AcrB TolC docking domain, DN and DC subdomains"/>
    <property type="match status" value="2"/>
</dbReference>
<reference evidence="3" key="1">
    <citation type="journal article" date="2019" name="Int. J. Syst. Evol. Microbiol.">
        <title>The Global Catalogue of Microorganisms (GCM) 10K type strain sequencing project: providing services to taxonomists for standard genome sequencing and annotation.</title>
        <authorList>
            <consortium name="The Broad Institute Genomics Platform"/>
            <consortium name="The Broad Institute Genome Sequencing Center for Infectious Disease"/>
            <person name="Wu L."/>
            <person name="Ma J."/>
        </authorList>
    </citation>
    <scope>NUCLEOTIDE SEQUENCE [LARGE SCALE GENOMIC DNA]</scope>
    <source>
        <strain evidence="3">CCUG 49584</strain>
    </source>
</reference>
<keyword evidence="1" id="KW-1133">Transmembrane helix</keyword>
<feature type="transmembrane region" description="Helical" evidence="1">
    <location>
        <begin position="987"/>
        <end position="1012"/>
    </location>
</feature>
<evidence type="ECO:0000313" key="2">
    <source>
        <dbReference type="EMBL" id="MFD1226351.1"/>
    </source>
</evidence>
<dbReference type="InterPro" id="IPR027463">
    <property type="entry name" value="AcrB_DN_DC_subdom"/>
</dbReference>
<evidence type="ECO:0000313" key="3">
    <source>
        <dbReference type="Proteomes" id="UP001597263"/>
    </source>
</evidence>
<keyword evidence="1" id="KW-0472">Membrane</keyword>
<gene>
    <name evidence="2" type="ORF">ACFQ35_04120</name>
</gene>
<feature type="transmembrane region" description="Helical" evidence="1">
    <location>
        <begin position="962"/>
        <end position="981"/>
    </location>
</feature>
<feature type="transmembrane region" description="Helical" evidence="1">
    <location>
        <begin position="472"/>
        <end position="499"/>
    </location>
</feature>
<dbReference type="Proteomes" id="UP001597263">
    <property type="component" value="Unassembled WGS sequence"/>
</dbReference>
<dbReference type="RefSeq" id="WP_289389001.1">
    <property type="nucleotide sequence ID" value="NZ_JAUCBM010000029.1"/>
</dbReference>
<dbReference type="PRINTS" id="PR00702">
    <property type="entry name" value="ACRIFLAVINRP"/>
</dbReference>
<feature type="transmembrane region" description="Helical" evidence="1">
    <location>
        <begin position="351"/>
        <end position="384"/>
    </location>
</feature>
<dbReference type="PANTHER" id="PTHR32063:SF64">
    <property type="entry name" value="ACRB_ACRD_ACRF FAMILY PROTEIN"/>
    <property type="match status" value="1"/>
</dbReference>
<dbReference type="Gene3D" id="3.30.2090.10">
    <property type="entry name" value="Multidrug efflux transporter AcrB TolC docking domain, DN and DC subdomains"/>
    <property type="match status" value="2"/>
</dbReference>
<proteinExistence type="predicted"/>
<keyword evidence="1" id="KW-0812">Transmembrane</keyword>
<dbReference type="EMBL" id="JBHTMA010000022">
    <property type="protein sequence ID" value="MFD1226351.1"/>
    <property type="molecule type" value="Genomic_DNA"/>
</dbReference>
<dbReference type="Gene3D" id="3.30.70.1440">
    <property type="entry name" value="Multidrug efflux transporter AcrB pore domain"/>
    <property type="match status" value="1"/>
</dbReference>
<protein>
    <submittedName>
        <fullName evidence="2">Efflux RND transporter permease subunit</fullName>
    </submittedName>
</protein>
<feature type="transmembrane region" description="Helical" evidence="1">
    <location>
        <begin position="913"/>
        <end position="934"/>
    </location>
</feature>
<organism evidence="2 3">
    <name type="scientific">Pseudochrobactrum kiredjianiae</name>
    <dbReference type="NCBI Taxonomy" id="386305"/>
    <lineage>
        <taxon>Bacteria</taxon>
        <taxon>Pseudomonadati</taxon>
        <taxon>Pseudomonadota</taxon>
        <taxon>Alphaproteobacteria</taxon>
        <taxon>Hyphomicrobiales</taxon>
        <taxon>Brucellaceae</taxon>
        <taxon>Pseudochrobactrum</taxon>
    </lineage>
</organism>
<comment type="caution">
    <text evidence="2">The sequence shown here is derived from an EMBL/GenBank/DDBJ whole genome shotgun (WGS) entry which is preliminary data.</text>
</comment>
<keyword evidence="3" id="KW-1185">Reference proteome</keyword>
<accession>A0ABW3V2R8</accession>
<dbReference type="InterPro" id="IPR001036">
    <property type="entry name" value="Acrflvin-R"/>
</dbReference>
<feature type="transmembrane region" description="Helical" evidence="1">
    <location>
        <begin position="396"/>
        <end position="414"/>
    </location>
</feature>
<dbReference type="Gene3D" id="3.30.70.1430">
    <property type="entry name" value="Multidrug efflux transporter AcrB pore domain"/>
    <property type="match status" value="2"/>
</dbReference>
<dbReference type="PANTHER" id="PTHR32063">
    <property type="match status" value="1"/>
</dbReference>
<evidence type="ECO:0000256" key="1">
    <source>
        <dbReference type="SAM" id="Phobius"/>
    </source>
</evidence>
<feature type="transmembrane region" description="Helical" evidence="1">
    <location>
        <begin position="861"/>
        <end position="880"/>
    </location>
</feature>
<feature type="transmembrane region" description="Helical" evidence="1">
    <location>
        <begin position="435"/>
        <end position="460"/>
    </location>
</feature>
<sequence>MSDTGSSHSGFNLSAWTLKHQSLVIFLMIATIIGGAFSYQRLSRNEDPPFTIKTMVVSALWPGATTRDTVNLLTDRLEKKLSETPHLDYTQSYTRPGQSVIFVNLRDDMPPAEVANVWYQVRKKITDIVPNLPAGVQGPFFDDEFGDTYGTIYAFQAEGFSQRELRDRVDAVRSELLSLPDVGKVNLLGVQEEQIVIEFSAMKLASLGISPQSAFDAVRAQNAVTPAGILKTQDDKVSIRVSGALTSEQTLRDLTLNIGGRYIRLDEIGTISRTLVDPPAASVRVNGQDAIGLAVSMSAGGNLLEFGRLLKAKMAEISAQLPHGIDVVLVADQSTIVKDAVGGFLKVLVEAVVIVLGVSFVSLGLRAGLVVTVSIPLVLAMTFFGMELAGIGLQRISLGALIIALGLLVDDAMITVESMVSCLEKGKTRSLAASYAYETVAFPMLTGTLVTIAGFIPVGFAASTAGEYTFSLFMVVLISLVSSWIVAVLFSPILGTWLLPRNLHGGHHEGRVVSAYRKTLGWSLRHRWLTLTLALATFAVSLFGATKLEEQFFPASDRPELLVSLTLPENASRDATDRRARQLEAILKADPDVDHFTTYVGSGSIRFYLPMDLLLDNDNVSETVVVTKSVEHRDAVRARLAAAFAKDFADITTRASPLELGPPVGWPMKFRVSGPDYDTVRGIAAKAASIIGAHPDTRDVNLTAGEPQRSINVMVNQIEARALGMSSESIASEIASVFSGSQVTTVRDGDRLVDVVVKGIDADRTSIATIGNLQLRNGEGKTVPLRQVAAIGYGMEEPIIWRREGKAMIIVQADVAKGLQPSTVSIDVDSKLEGLRSELPLGYSIAAGGVTEEAEKGNASVFAVVPVMLLVIVALLMVQLQSFSRMGLAMLMAPFGLIGVVGAMLPTGTPMGFVAQLGVIALAGMIIRNAVILIQEVDENIARGQDALEAITNASVHRARPIVLTAFAAIFGMIPIAHQIFWGPMAYAIIGGLAAATILTLTLLPCLMLWLLTAEGRKKARAEDASSDPSGGTVPDGA</sequence>
<dbReference type="Pfam" id="PF00873">
    <property type="entry name" value="ACR_tran"/>
    <property type="match status" value="1"/>
</dbReference>
<dbReference type="Gene3D" id="3.30.70.1320">
    <property type="entry name" value="Multidrug efflux transporter AcrB pore domain like"/>
    <property type="match status" value="1"/>
</dbReference>
<dbReference type="SUPFAM" id="SSF82693">
    <property type="entry name" value="Multidrug efflux transporter AcrB pore domain, PN1, PN2, PC1 and PC2 subdomains"/>
    <property type="match status" value="3"/>
</dbReference>
<dbReference type="Gene3D" id="1.20.1640.10">
    <property type="entry name" value="Multidrug efflux transporter AcrB transmembrane domain"/>
    <property type="match status" value="2"/>
</dbReference>
<name>A0ABW3V2R8_9HYPH</name>
<feature type="transmembrane region" description="Helical" evidence="1">
    <location>
        <begin position="20"/>
        <end position="39"/>
    </location>
</feature>
<dbReference type="SUPFAM" id="SSF82866">
    <property type="entry name" value="Multidrug efflux transporter AcrB transmembrane domain"/>
    <property type="match status" value="2"/>
</dbReference>